<gene>
    <name evidence="2" type="ORF">PV946_00990</name>
</gene>
<dbReference type="EMBL" id="JARKHX010000001">
    <property type="protein sequence ID" value="MDF4192358.1"/>
    <property type="molecule type" value="Genomic_DNA"/>
</dbReference>
<reference evidence="2" key="1">
    <citation type="submission" date="2023-02" db="EMBL/GenBank/DDBJ databases">
        <title>Draft Whole-Genome Sequences of Bacillus Strains of Potential Probiotic for Poultry.</title>
        <authorList>
            <person name="Ma L.M."/>
            <person name="Lopez-Guerra N."/>
            <person name="Zhang G."/>
        </authorList>
    </citation>
    <scope>NUCLEOTIDE SEQUENCE</scope>
    <source>
        <strain evidence="2">OSU1013-24</strain>
    </source>
</reference>
<comment type="caution">
    <text evidence="2">The sequence shown here is derived from an EMBL/GenBank/DDBJ whole genome shotgun (WGS) entry which is preliminary data.</text>
</comment>
<organism evidence="2 3">
    <name type="scientific">Bacillus amyloliquefaciens</name>
    <name type="common">Bacillus velezensis</name>
    <dbReference type="NCBI Taxonomy" id="1390"/>
    <lineage>
        <taxon>Bacteria</taxon>
        <taxon>Bacillati</taxon>
        <taxon>Bacillota</taxon>
        <taxon>Bacilli</taxon>
        <taxon>Bacillales</taxon>
        <taxon>Bacillaceae</taxon>
        <taxon>Bacillus</taxon>
        <taxon>Bacillus amyloliquefaciens group</taxon>
    </lineage>
</organism>
<evidence type="ECO:0000313" key="2">
    <source>
        <dbReference type="EMBL" id="MDF4192358.1"/>
    </source>
</evidence>
<feature type="signal peptide" evidence="1">
    <location>
        <begin position="1"/>
        <end position="25"/>
    </location>
</feature>
<evidence type="ECO:0000256" key="1">
    <source>
        <dbReference type="SAM" id="SignalP"/>
    </source>
</evidence>
<accession>A0AAP4DGJ4</accession>
<sequence>MKMKKTLAGSALSLALLCSAAPAFAAGPADTPSAESKTKEVSALATFILNGSGPDSYFNLSEWNHLLFRQHHLPWC</sequence>
<feature type="chain" id="PRO_5043022016" evidence="1">
    <location>
        <begin position="26"/>
        <end position="76"/>
    </location>
</feature>
<dbReference type="AlphaFoldDB" id="A0AAP4DGJ4"/>
<name>A0AAP4DGJ4_BACAM</name>
<dbReference type="RefSeq" id="WP_276350897.1">
    <property type="nucleotide sequence ID" value="NZ_JARKHX010000001.1"/>
</dbReference>
<protein>
    <submittedName>
        <fullName evidence="2">Uncharacterized protein</fullName>
    </submittedName>
</protein>
<keyword evidence="1" id="KW-0732">Signal</keyword>
<dbReference type="Proteomes" id="UP001222377">
    <property type="component" value="Unassembled WGS sequence"/>
</dbReference>
<proteinExistence type="predicted"/>
<evidence type="ECO:0000313" key="3">
    <source>
        <dbReference type="Proteomes" id="UP001222377"/>
    </source>
</evidence>